<feature type="compositionally biased region" description="Acidic residues" evidence="1">
    <location>
        <begin position="161"/>
        <end position="171"/>
    </location>
</feature>
<sequence>MNNTEDDELMSIAQVLLSIGHSYVCGLDEEVSEQEQEVEGEEKLKGVGEVVEVKDVEGEEKGGEEMEKEEKSQILYNERVKNFKNEIQTEMTNDIEENMQQESSEKQEELEKKKIDHSYLCGLDKEVSEQYQEVKGEDKVKDVKEVEDVEEVKGVEEVEELQGVEEVEGVEGEEKGGEEIEKEEKSRILNKKRLKNVKNEIQTEITMDIEENMEQESIEIQEKFKKIKIDIEGNRQLELKDKMKNEDEGKKSSKSNNDIQTESNKNVQNEGNKEKYEVKKEVVNECEEVVLLNNEVVIEVKKEFNNEIYLKSESYKKLDTEMLVDPTFLQESHGIVQEKQQKTEKDSEIGLNIGIKINLVSQNKLDVIVKKEFIENQQIFENLTDVQLMIQVDNSELQQELDREVQEELDIEKQVIPGRSIKIELNIEVKPKSKNQPQLDIIVQKEIDKKKQLISKTDQETNMEIEELDKNVLKKSEKQQNIDEKKVNEYVDDKLEGLDENKKHTFYENTPPVDKNIQVESNDENKNHTTIIGQHFECDLQSVTNSELKKNTKEDHLESNNISQEQVDKEILLEVEKALYDHKIILGQEARAKKKIQDQDIETDIETFHGEIVQEIEKLMSDDQQEEIQPNLIESINVIKQKIEELKIKIDESVQKYEDEVLKEINMTLDKTNSPVVLEKFLIDLNLLFKNQEAPFLKKLEQVYQLFPPEIFLSFEKSTEHETDIFQDFGNIYENFNEKILHTCDDEVNIDVNRVNQQKLNEEIQVANEIQHEVNINEEQVCDGNCKFYQEIKRILRERQGTNEKLQTNVKMTNSPLHFPDEKIFKGKNGDYCYVLVDFERVNQRTNDGQLQEVVKISNIGYFKKSMENYLDILKNAQEKKNGQLQFENKVKEIVDDLTQKCNDCKTNLIKAEFPVQFGVETKDIINEESDEIRQHFEEELNIKSKAYKTMKEIQQNVEEKMDVVNNFQNYESKVQDEPVVYINNSEEEIQLEDENNLLEEIQVEDTKDSFLCVRDSEEETKLETEEDFDICIDDSEEEISLMYDEEPLQYDEESEEESEMLGIVDENEVTEIIEDYISESIPSITNFSPNNEESSSTKESLSSEESSSIDKSSSTDESSSTDKEEFNSVENLSRRKDMLLRIAKLINDEHNFNGKLKYQKKKKNYGRKKIDEKPKLDPNRGENAIQEHNDHMADMFDEEYQEYYQIKEDVTRFKMDVENLMQIETFEKLQQNMDDNEIKDILNNKDFPEEIDEEVYLPNHSDILKDVIKLQCDIDELKPVFEDNIYIPLEIETDTRNQPSTTEPFNLFEKLYSIHRKKILEFVDSNTWPYNCLVPSGLLDALYDDPLEFKPNALVITLYCVDIGFSTKITKNKNELPVETFYCYKKDEILLSFIENEKLPPQLLDSLNEAEPNLFYSGCVIAEVHDLRNGTLDQIGRILLRPCNESVLKDTKNIMELFKDRDWTYESKLKLESKILLLNYSVMCGGVLPATGAAVNLQHLLLSARKLEFNPLKRKYFSSKLNTETDLVDDYNKSESTNESQISSDLMDNANDNVYYILWKFDYRLPSQSFNIFKLYVIISSLNPEFSILLYFNSKFRSITNIRFKINLETNEIKTYIMQILSVIHQKLSPDIEVIRRYKCDEKSSARSVTCIPALFDNNIYDPNYADMSQLINELLKNKSESQSNVIECNEIESPIMPINKLSGDTQNTEINSIASKQMDHTIHFRDANNLTRNSNTDINKFDIDLRRYKIPISELKMLDKKSNFHITESLLINTKFADSSTLKSPITSFDIAVDHDKMLSTKESSFISEINSDVESSLTSQMLIDSLGDTSVNINQEELGSPSCSMDAIPSVHSSTTIVLSSTINVLSSLSSPITVIASVPSCITVVSSTTSNMSSKISKKLTNHKEYDVYLDNNLKSEHYSPTMYDVMKSDPKTLLKQPISSQYEGNIPVVKHVHKNGICIKGLKTVINSKALPLKAILIQKNSSEKETTTDHQLNYNKKPLKLSDILHADPSNLQEVFKKNVPRDQVSAKRMQYIEYDDSFLQYQTLNNMKSFKVDTTPSINKMIVEDSFQETNNQPTSSDVENCKGIKRKLSTSWMEVP</sequence>
<dbReference type="OrthoDB" id="1932706at2759"/>
<dbReference type="PANTHER" id="PTHR13526:SF8">
    <property type="entry name" value="TRANSCRIPTION FACTOR SPT20 HOMOLOG"/>
    <property type="match status" value="1"/>
</dbReference>
<feature type="region of interest" description="Disordered" evidence="1">
    <location>
        <begin position="1158"/>
        <end position="1182"/>
    </location>
</feature>
<dbReference type="GO" id="GO:0006357">
    <property type="term" value="P:regulation of transcription by RNA polymerase II"/>
    <property type="evidence" value="ECO:0007669"/>
    <property type="project" value="TreeGrafter"/>
</dbReference>
<accession>A0A2S2QUR9</accession>
<dbReference type="GO" id="GO:0000124">
    <property type="term" value="C:SAGA complex"/>
    <property type="evidence" value="ECO:0007669"/>
    <property type="project" value="InterPro"/>
</dbReference>
<dbReference type="PANTHER" id="PTHR13526">
    <property type="entry name" value="TRANSCRIPTION FACTOR SPT20 HOMOLOG"/>
    <property type="match status" value="1"/>
</dbReference>
<evidence type="ECO:0000313" key="2">
    <source>
        <dbReference type="EMBL" id="MBY81403.1"/>
    </source>
</evidence>
<feature type="compositionally biased region" description="Basic and acidic residues" evidence="1">
    <location>
        <begin position="172"/>
        <end position="185"/>
    </location>
</feature>
<feature type="compositionally biased region" description="Basic and acidic residues" evidence="1">
    <location>
        <begin position="1121"/>
        <end position="1130"/>
    </location>
</feature>
<organism evidence="2">
    <name type="scientific">Sipha flava</name>
    <name type="common">yellow sugarcane aphid</name>
    <dbReference type="NCBI Taxonomy" id="143950"/>
    <lineage>
        <taxon>Eukaryota</taxon>
        <taxon>Metazoa</taxon>
        <taxon>Ecdysozoa</taxon>
        <taxon>Arthropoda</taxon>
        <taxon>Hexapoda</taxon>
        <taxon>Insecta</taxon>
        <taxon>Pterygota</taxon>
        <taxon>Neoptera</taxon>
        <taxon>Paraneoptera</taxon>
        <taxon>Hemiptera</taxon>
        <taxon>Sternorrhyncha</taxon>
        <taxon>Aphidomorpha</taxon>
        <taxon>Aphidoidea</taxon>
        <taxon>Aphididae</taxon>
        <taxon>Sipha</taxon>
    </lineage>
</organism>
<dbReference type="InterPro" id="IPR021950">
    <property type="entry name" value="Spt20"/>
</dbReference>
<feature type="compositionally biased region" description="Basic and acidic residues" evidence="1">
    <location>
        <begin position="1169"/>
        <end position="1182"/>
    </location>
</feature>
<protein>
    <submittedName>
        <fullName evidence="2">Uncharacterized protein</fullName>
    </submittedName>
</protein>
<name>A0A2S2QUR9_9HEMI</name>
<evidence type="ECO:0000256" key="1">
    <source>
        <dbReference type="SAM" id="MobiDB-lite"/>
    </source>
</evidence>
<dbReference type="GO" id="GO:0003712">
    <property type="term" value="F:transcription coregulator activity"/>
    <property type="evidence" value="ECO:0007669"/>
    <property type="project" value="InterPro"/>
</dbReference>
<feature type="compositionally biased region" description="Basic residues" evidence="1">
    <location>
        <begin position="1158"/>
        <end position="1168"/>
    </location>
</feature>
<feature type="compositionally biased region" description="Low complexity" evidence="1">
    <location>
        <begin position="1093"/>
        <end position="1119"/>
    </location>
</feature>
<feature type="region of interest" description="Disordered" evidence="1">
    <location>
        <begin position="240"/>
        <end position="272"/>
    </location>
</feature>
<proteinExistence type="predicted"/>
<reference evidence="2" key="1">
    <citation type="submission" date="2018-04" db="EMBL/GenBank/DDBJ databases">
        <title>Transcriptome assembly of Sipha flava.</title>
        <authorList>
            <person name="Scully E.D."/>
            <person name="Geib S.M."/>
            <person name="Palmer N.A."/>
            <person name="Koch K."/>
            <person name="Bradshaw J."/>
            <person name="Heng-Moss T."/>
            <person name="Sarath G."/>
        </authorList>
    </citation>
    <scope>NUCLEOTIDE SEQUENCE</scope>
</reference>
<feature type="compositionally biased region" description="Polar residues" evidence="1">
    <location>
        <begin position="1083"/>
        <end position="1092"/>
    </location>
</feature>
<feature type="compositionally biased region" description="Polar residues" evidence="1">
    <location>
        <begin position="254"/>
        <end position="268"/>
    </location>
</feature>
<gene>
    <name evidence="2" type="ORF">g.67316</name>
</gene>
<feature type="region of interest" description="Disordered" evidence="1">
    <location>
        <begin position="161"/>
        <end position="185"/>
    </location>
</feature>
<feature type="compositionally biased region" description="Basic and acidic residues" evidence="1">
    <location>
        <begin position="240"/>
        <end position="251"/>
    </location>
</feature>
<dbReference type="EMBL" id="GGMS01012200">
    <property type="protein sequence ID" value="MBY81403.1"/>
    <property type="molecule type" value="Transcribed_RNA"/>
</dbReference>
<feature type="region of interest" description="Disordered" evidence="1">
    <location>
        <begin position="1083"/>
        <end position="1130"/>
    </location>
</feature>